<gene>
    <name evidence="2" type="ORF">EVAR_91637_1</name>
</gene>
<keyword evidence="3" id="KW-1185">Reference proteome</keyword>
<proteinExistence type="predicted"/>
<dbReference type="Proteomes" id="UP000299102">
    <property type="component" value="Unassembled WGS sequence"/>
</dbReference>
<evidence type="ECO:0000313" key="3">
    <source>
        <dbReference type="Proteomes" id="UP000299102"/>
    </source>
</evidence>
<name>A0A4C2A623_EUMVA</name>
<accession>A0A4C2A623</accession>
<evidence type="ECO:0000313" key="2">
    <source>
        <dbReference type="EMBL" id="GBP94357.1"/>
    </source>
</evidence>
<comment type="caution">
    <text evidence="2">The sequence shown here is derived from an EMBL/GenBank/DDBJ whole genome shotgun (WGS) entry which is preliminary data.</text>
</comment>
<feature type="region of interest" description="Disordered" evidence="1">
    <location>
        <begin position="1"/>
        <end position="28"/>
    </location>
</feature>
<dbReference type="AlphaFoldDB" id="A0A4C2A623"/>
<evidence type="ECO:0000256" key="1">
    <source>
        <dbReference type="SAM" id="MobiDB-lite"/>
    </source>
</evidence>
<reference evidence="2 3" key="1">
    <citation type="journal article" date="2019" name="Commun. Biol.">
        <title>The bagworm genome reveals a unique fibroin gene that provides high tensile strength.</title>
        <authorList>
            <person name="Kono N."/>
            <person name="Nakamura H."/>
            <person name="Ohtoshi R."/>
            <person name="Tomita M."/>
            <person name="Numata K."/>
            <person name="Arakawa K."/>
        </authorList>
    </citation>
    <scope>NUCLEOTIDE SEQUENCE [LARGE SCALE GENOMIC DNA]</scope>
</reference>
<protein>
    <submittedName>
        <fullName evidence="2">Uncharacterized protein</fullName>
    </submittedName>
</protein>
<sequence>MCDSDPVTNPEPRAAQPHRGPRATRADSRRNVISKFNGLAQAQLPPRAGRQPLRNALKYYPRGNDISASSITGFLQRFKRFPCPFLDTDHAIKIKKKAITRYVRSSGSEDLAETTFREACKRDTPAKNLKEFLTKAHLASAIRCFVCSCGLREKTLPARIVGHSRRPRPPPARMLSPARQVRCEPSRSLHAQVLQVLEKCSLT</sequence>
<organism evidence="2 3">
    <name type="scientific">Eumeta variegata</name>
    <name type="common">Bagworm moth</name>
    <name type="synonym">Eumeta japonica</name>
    <dbReference type="NCBI Taxonomy" id="151549"/>
    <lineage>
        <taxon>Eukaryota</taxon>
        <taxon>Metazoa</taxon>
        <taxon>Ecdysozoa</taxon>
        <taxon>Arthropoda</taxon>
        <taxon>Hexapoda</taxon>
        <taxon>Insecta</taxon>
        <taxon>Pterygota</taxon>
        <taxon>Neoptera</taxon>
        <taxon>Endopterygota</taxon>
        <taxon>Lepidoptera</taxon>
        <taxon>Glossata</taxon>
        <taxon>Ditrysia</taxon>
        <taxon>Tineoidea</taxon>
        <taxon>Psychidae</taxon>
        <taxon>Oiketicinae</taxon>
        <taxon>Eumeta</taxon>
    </lineage>
</organism>
<dbReference type="EMBL" id="BGZK01002494">
    <property type="protein sequence ID" value="GBP94357.1"/>
    <property type="molecule type" value="Genomic_DNA"/>
</dbReference>